<keyword evidence="1" id="KW-1133">Transmembrane helix</keyword>
<reference evidence="2 3" key="1">
    <citation type="submission" date="2020-01" db="EMBL/GenBank/DDBJ databases">
        <title>Draft Genome Analysis of Muricauda sp. HICW Isolated from coastal seawater of PR China.</title>
        <authorList>
            <person name="Chen M.-X."/>
        </authorList>
    </citation>
    <scope>NUCLEOTIDE SEQUENCE [LARGE SCALE GENOMIC DNA]</scope>
    <source>
        <strain evidence="2 3">HICW</strain>
    </source>
</reference>
<gene>
    <name evidence="2" type="ORF">GUA46_04655</name>
</gene>
<keyword evidence="1" id="KW-0472">Membrane</keyword>
<dbReference type="InterPro" id="IPR031709">
    <property type="entry name" value="PutAbiC"/>
</dbReference>
<dbReference type="RefSeq" id="WP_176619490.1">
    <property type="nucleotide sequence ID" value="NZ_WYET01000001.1"/>
</dbReference>
<dbReference type="AlphaFoldDB" id="A0A850NGM6"/>
<dbReference type="Pfam" id="PF16872">
    <property type="entry name" value="putAbiC"/>
    <property type="match status" value="1"/>
</dbReference>
<comment type="caution">
    <text evidence="2">The sequence shown here is derived from an EMBL/GenBank/DDBJ whole genome shotgun (WGS) entry which is preliminary data.</text>
</comment>
<protein>
    <recommendedName>
        <fullName evidence="4">Phage abortive infection protein</fullName>
    </recommendedName>
</protein>
<sequence>MNENQVKNLTIGLLVSVGIILVYFLIATAIDGYWIWNYDKLDFAATGQVGDFIGGFLGTIISGAAFYFLYLTLNEQRKSGIKQSFESRLYQLINLHRDNISELEYTKFYKSKLEKSESRKVFRIVVQEFMDCFHEVKRFEKMYPELEVFKPDYQAEISKIKKVNNCRATIKELAFVDIAFCFFYYGVSKESDTILLHKFYHRYNKEFMIRLKTFLQLKPKEEKKKAFKEWKNFVGKNVSQMKICFEQVYNHYRSTNKNNIDNEYQSLFSNLKLVKYYGGHQHRFGHYFRHLFQSFKFLSQQNFLTEDERYFYAKSIRSQLSTYEQYLIFFNSLSSIGMRWEYNADIENLENGNKPENFKFITRYNLIKNLPGSQYYEFGYRKFYPKVDFEYKEDITYKKIIAGG</sequence>
<feature type="transmembrane region" description="Helical" evidence="1">
    <location>
        <begin position="12"/>
        <end position="36"/>
    </location>
</feature>
<keyword evidence="1" id="KW-0812">Transmembrane</keyword>
<dbReference type="Proteomes" id="UP000558089">
    <property type="component" value="Unassembled WGS sequence"/>
</dbReference>
<name>A0A850NGM6_9FLAO</name>
<keyword evidence="3" id="KW-1185">Reference proteome</keyword>
<evidence type="ECO:0000256" key="1">
    <source>
        <dbReference type="SAM" id="Phobius"/>
    </source>
</evidence>
<evidence type="ECO:0000313" key="3">
    <source>
        <dbReference type="Proteomes" id="UP000558089"/>
    </source>
</evidence>
<evidence type="ECO:0000313" key="2">
    <source>
        <dbReference type="EMBL" id="NVN17622.1"/>
    </source>
</evidence>
<proteinExistence type="predicted"/>
<dbReference type="EMBL" id="WYET01000001">
    <property type="protein sequence ID" value="NVN17622.1"/>
    <property type="molecule type" value="Genomic_DNA"/>
</dbReference>
<feature type="transmembrane region" description="Helical" evidence="1">
    <location>
        <begin position="52"/>
        <end position="73"/>
    </location>
</feature>
<organism evidence="2 3">
    <name type="scientific">Flagellimonas chongwuensis</name>
    <dbReference type="NCBI Taxonomy" id="2697365"/>
    <lineage>
        <taxon>Bacteria</taxon>
        <taxon>Pseudomonadati</taxon>
        <taxon>Bacteroidota</taxon>
        <taxon>Flavobacteriia</taxon>
        <taxon>Flavobacteriales</taxon>
        <taxon>Flavobacteriaceae</taxon>
        <taxon>Flagellimonas</taxon>
    </lineage>
</organism>
<evidence type="ECO:0008006" key="4">
    <source>
        <dbReference type="Google" id="ProtNLM"/>
    </source>
</evidence>
<accession>A0A850NGM6</accession>